<dbReference type="SMART" id="SM00746">
    <property type="entry name" value="TRASH"/>
    <property type="match status" value="2"/>
</dbReference>
<dbReference type="Proteomes" id="UP000251853">
    <property type="component" value="Unassembled WGS sequence"/>
</dbReference>
<keyword evidence="3" id="KW-1185">Reference proteome</keyword>
<evidence type="ECO:0000313" key="2">
    <source>
        <dbReference type="EMBL" id="SQB16613.1"/>
    </source>
</evidence>
<protein>
    <recommendedName>
        <fullName evidence="1">TRASH domain-containing protein</fullName>
    </recommendedName>
</protein>
<organism evidence="2 3">
    <name type="scientific">Enterocloster clostridioformis</name>
    <dbReference type="NCBI Taxonomy" id="1531"/>
    <lineage>
        <taxon>Bacteria</taxon>
        <taxon>Bacillati</taxon>
        <taxon>Bacillota</taxon>
        <taxon>Clostridia</taxon>
        <taxon>Lachnospirales</taxon>
        <taxon>Lachnospiraceae</taxon>
        <taxon>Enterocloster</taxon>
    </lineage>
</organism>
<reference evidence="2 3" key="1">
    <citation type="submission" date="2018-06" db="EMBL/GenBank/DDBJ databases">
        <authorList>
            <consortium name="Pathogen Informatics"/>
            <person name="Doyle S."/>
        </authorList>
    </citation>
    <scope>NUCLEOTIDE SEQUENCE [LARGE SCALE GENOMIC DNA]</scope>
    <source>
        <strain evidence="2 3">NCTC11224</strain>
    </source>
</reference>
<dbReference type="AlphaFoldDB" id="A0A2X2UUU0"/>
<proteinExistence type="predicted"/>
<sequence>MEGPLNIERDVVKNGVRLDCVFEGYEYRPEREEVRSQRLAGFECSEITENTGLSLEQVTDYCRELGLPETGSCQLQPPDGSGERRCPVCGRILVQRGNSGLRRFCSQDCREEFYRKHKPFRLEVCKNCGREFRAVDEGKRQRKFCSLNCYWDYRYGMKGEKQDE</sequence>
<gene>
    <name evidence="2" type="ORF">NCTC11224_05673</name>
</gene>
<dbReference type="InterPro" id="IPR011017">
    <property type="entry name" value="TRASH_dom"/>
</dbReference>
<feature type="domain" description="TRASH" evidence="1">
    <location>
        <begin position="125"/>
        <end position="157"/>
    </location>
</feature>
<dbReference type="EMBL" id="UAVW01000021">
    <property type="protein sequence ID" value="SQB16613.1"/>
    <property type="molecule type" value="Genomic_DNA"/>
</dbReference>
<accession>A0A2X2UUU0</accession>
<feature type="domain" description="TRASH" evidence="1">
    <location>
        <begin position="86"/>
        <end position="117"/>
    </location>
</feature>
<dbReference type="RefSeq" id="WP_112483429.1">
    <property type="nucleotide sequence ID" value="NZ_JAIWZC010000001.1"/>
</dbReference>
<evidence type="ECO:0000313" key="3">
    <source>
        <dbReference type="Proteomes" id="UP000251853"/>
    </source>
</evidence>
<name>A0A2X2UUU0_9FIRM</name>
<evidence type="ECO:0000259" key="1">
    <source>
        <dbReference type="SMART" id="SM00746"/>
    </source>
</evidence>